<dbReference type="RefSeq" id="WP_094925741.1">
    <property type="nucleotide sequence ID" value="NZ_NPIA01000007.1"/>
</dbReference>
<reference evidence="1 2" key="2">
    <citation type="submission" date="2017-09" db="EMBL/GenBank/DDBJ databases">
        <title>Bacillus patelloidae sp. nov., isolated from the intestinal tract of a marine limpet.</title>
        <authorList>
            <person name="Liu R."/>
            <person name="Dong C."/>
            <person name="Shao Z."/>
        </authorList>
    </citation>
    <scope>NUCLEOTIDE SEQUENCE [LARGE SCALE GENOMIC DNA]</scope>
    <source>
        <strain evidence="1 2">SA5d-4</strain>
    </source>
</reference>
<dbReference type="AlphaFoldDB" id="A0A263BRE8"/>
<reference evidence="2" key="1">
    <citation type="submission" date="2017-08" db="EMBL/GenBank/DDBJ databases">
        <authorList>
            <person name="Huang Z."/>
        </authorList>
    </citation>
    <scope>NUCLEOTIDE SEQUENCE [LARGE SCALE GENOMIC DNA]</scope>
    <source>
        <strain evidence="2">SA5d-4</strain>
    </source>
</reference>
<evidence type="ECO:0000313" key="1">
    <source>
        <dbReference type="EMBL" id="OZM56281.1"/>
    </source>
</evidence>
<proteinExistence type="predicted"/>
<evidence type="ECO:0000313" key="2">
    <source>
        <dbReference type="Proteomes" id="UP000217083"/>
    </source>
</evidence>
<dbReference type="InterPro" id="IPR024987">
    <property type="entry name" value="DUF3889"/>
</dbReference>
<dbReference type="Pfam" id="PF13028">
    <property type="entry name" value="DUF3889"/>
    <property type="match status" value="1"/>
</dbReference>
<comment type="caution">
    <text evidence="1">The sequence shown here is derived from an EMBL/GenBank/DDBJ whole genome shotgun (WGS) entry which is preliminary data.</text>
</comment>
<accession>A0A263BRE8</accession>
<evidence type="ECO:0008006" key="3">
    <source>
        <dbReference type="Google" id="ProtNLM"/>
    </source>
</evidence>
<protein>
    <recommendedName>
        <fullName evidence="3">DUF3889 domain-containing protein</fullName>
    </recommendedName>
</protein>
<dbReference type="Gene3D" id="3.10.450.390">
    <property type="entry name" value="Protein of unknown function DUF3889"/>
    <property type="match status" value="1"/>
</dbReference>
<dbReference type="Proteomes" id="UP000217083">
    <property type="component" value="Unassembled WGS sequence"/>
</dbReference>
<gene>
    <name evidence="1" type="ORF">CIB95_12730</name>
</gene>
<name>A0A263BRE8_9BACI</name>
<keyword evidence="2" id="KW-1185">Reference proteome</keyword>
<dbReference type="EMBL" id="NPIA01000007">
    <property type="protein sequence ID" value="OZM56281.1"/>
    <property type="molecule type" value="Genomic_DNA"/>
</dbReference>
<sequence>MNRVIFTFFTIIIFLYSPSIPSSFPTTETSVFAEKAIPPYAKWGRLAMEKTKERYPNSDIIDYLHIGREVKGDVTVERFKLWLRNNKKEFGVFITISFKTKTGDLLDITFRETTQ</sequence>
<organism evidence="1 2">
    <name type="scientific">Lottiidibacillus patelloidae</name>
    <dbReference type="NCBI Taxonomy" id="2670334"/>
    <lineage>
        <taxon>Bacteria</taxon>
        <taxon>Bacillati</taxon>
        <taxon>Bacillota</taxon>
        <taxon>Bacilli</taxon>
        <taxon>Bacillales</taxon>
        <taxon>Bacillaceae</taxon>
        <taxon>Lottiidibacillus</taxon>
    </lineage>
</organism>